<reference evidence="4 5" key="1">
    <citation type="submission" date="2019-06" db="EMBL/GenBank/DDBJ databases">
        <title>Sequencing the genomes of 1000 actinobacteria strains.</title>
        <authorList>
            <person name="Klenk H.-P."/>
        </authorList>
    </citation>
    <scope>NUCLEOTIDE SEQUENCE [LARGE SCALE GENOMIC DNA]</scope>
    <source>
        <strain evidence="4 5">DSM 44819</strain>
    </source>
</reference>
<dbReference type="RefSeq" id="WP_016812577.1">
    <property type="nucleotide sequence ID" value="NZ_BOQM01000010.1"/>
</dbReference>
<proteinExistence type="predicted"/>
<evidence type="ECO:0000313" key="4">
    <source>
        <dbReference type="EMBL" id="TQL38393.1"/>
    </source>
</evidence>
<dbReference type="PROSITE" id="PS50914">
    <property type="entry name" value="BON"/>
    <property type="match status" value="1"/>
</dbReference>
<evidence type="ECO:0000313" key="5">
    <source>
        <dbReference type="Proteomes" id="UP000315983"/>
    </source>
</evidence>
<reference evidence="3 6" key="2">
    <citation type="submission" date="2021-03" db="EMBL/GenBank/DDBJ databases">
        <title>Whole genome shotgun sequence of Salinispora arenicola NBRC 105043.</title>
        <authorList>
            <person name="Komaki H."/>
            <person name="Tamura T."/>
        </authorList>
    </citation>
    <scope>NUCLEOTIDE SEQUENCE [LARGE SCALE GENOMIC DNA]</scope>
    <source>
        <strain evidence="3 6">NBRC 105043</strain>
    </source>
</reference>
<dbReference type="EMBL" id="BOQM01000010">
    <property type="protein sequence ID" value="GIM84693.1"/>
    <property type="molecule type" value="Genomic_DNA"/>
</dbReference>
<sequence>MVMPWPQPENDPFHPAWDPPAPHDEDARLAAVTAQRLSTDWTTRRQPITVTVQNRVVILAGTTADLETRQVAGELAWDVPGVVDVCNTLRVMPRGRRQQR</sequence>
<dbReference type="InterPro" id="IPR007055">
    <property type="entry name" value="BON_dom"/>
</dbReference>
<evidence type="ECO:0000313" key="3">
    <source>
        <dbReference type="EMBL" id="GIM84693.1"/>
    </source>
</evidence>
<dbReference type="AlphaFoldDB" id="A0A542XRV8"/>
<gene>
    <name evidence="4" type="ORF">FB564_3591</name>
    <name evidence="3" type="ORF">Sar04_18690</name>
</gene>
<dbReference type="Pfam" id="PF04972">
    <property type="entry name" value="BON"/>
    <property type="match status" value="1"/>
</dbReference>
<dbReference type="EMBL" id="VFOL01000001">
    <property type="protein sequence ID" value="TQL38393.1"/>
    <property type="molecule type" value="Genomic_DNA"/>
</dbReference>
<feature type="domain" description="BON" evidence="2">
    <location>
        <begin position="25"/>
        <end position="93"/>
    </location>
</feature>
<dbReference type="Proteomes" id="UP000315983">
    <property type="component" value="Unassembled WGS sequence"/>
</dbReference>
<feature type="region of interest" description="Disordered" evidence="1">
    <location>
        <begin position="1"/>
        <end position="24"/>
    </location>
</feature>
<evidence type="ECO:0000259" key="2">
    <source>
        <dbReference type="PROSITE" id="PS50914"/>
    </source>
</evidence>
<protein>
    <submittedName>
        <fullName evidence="4">BON domain-containing protein</fullName>
    </submittedName>
</protein>
<evidence type="ECO:0000313" key="6">
    <source>
        <dbReference type="Proteomes" id="UP000677457"/>
    </source>
</evidence>
<evidence type="ECO:0000256" key="1">
    <source>
        <dbReference type="SAM" id="MobiDB-lite"/>
    </source>
</evidence>
<name>A0A542XRV8_SALAC</name>
<keyword evidence="6" id="KW-1185">Reference proteome</keyword>
<organism evidence="4 5">
    <name type="scientific">Salinispora arenicola</name>
    <dbReference type="NCBI Taxonomy" id="168697"/>
    <lineage>
        <taxon>Bacteria</taxon>
        <taxon>Bacillati</taxon>
        <taxon>Actinomycetota</taxon>
        <taxon>Actinomycetes</taxon>
        <taxon>Micromonosporales</taxon>
        <taxon>Micromonosporaceae</taxon>
        <taxon>Salinispora</taxon>
    </lineage>
</organism>
<dbReference type="GeneID" id="93772779"/>
<accession>A0A542XRV8</accession>
<dbReference type="Proteomes" id="UP000677457">
    <property type="component" value="Unassembled WGS sequence"/>
</dbReference>
<comment type="caution">
    <text evidence="4">The sequence shown here is derived from an EMBL/GenBank/DDBJ whole genome shotgun (WGS) entry which is preliminary data.</text>
</comment>
<dbReference type="Gene3D" id="3.30.1340.30">
    <property type="match status" value="1"/>
</dbReference>